<evidence type="ECO:0000256" key="4">
    <source>
        <dbReference type="ARBA" id="ARBA00035682"/>
    </source>
</evidence>
<keyword evidence="8" id="KW-1185">Reference proteome</keyword>
<feature type="region of interest" description="Disordered" evidence="5">
    <location>
        <begin position="41"/>
        <end position="98"/>
    </location>
</feature>
<keyword evidence="2" id="KW-0496">Mitochondrion</keyword>
<reference evidence="7 8" key="1">
    <citation type="journal article" date="2014" name="BMC Genomics">
        <title>Genome sequencing of four Aureobasidium pullulans varieties: biotechnological potential, stress tolerance, and description of new species.</title>
        <authorList>
            <person name="Gostin Ar C."/>
            <person name="Ohm R.A."/>
            <person name="Kogej T."/>
            <person name="Sonjak S."/>
            <person name="Turk M."/>
            <person name="Zajc J."/>
            <person name="Zalar P."/>
            <person name="Grube M."/>
            <person name="Sun H."/>
            <person name="Han J."/>
            <person name="Sharma A."/>
            <person name="Chiniquy J."/>
            <person name="Ngan C.Y."/>
            <person name="Lipzen A."/>
            <person name="Barry K."/>
            <person name="Grigoriev I.V."/>
            <person name="Gunde-Cimerman N."/>
        </authorList>
    </citation>
    <scope>NUCLEOTIDE SEQUENCE [LARGE SCALE GENOMIC DNA]</scope>
    <source>
        <strain evidence="7 8">CBS 110374</strain>
    </source>
</reference>
<evidence type="ECO:0000259" key="6">
    <source>
        <dbReference type="SMART" id="SM01155"/>
    </source>
</evidence>
<proteinExistence type="inferred from homology"/>
<comment type="subcellular location">
    <subcellularLocation>
        <location evidence="1">Mitochondrion</location>
    </subcellularLocation>
</comment>
<protein>
    <recommendedName>
        <fullName evidence="4">Small ribosomal subunit protein mS38</fullName>
    </recommendedName>
</protein>
<sequence length="363" mass="40034">MFSSQLGRAARVGSQSASISTSTCAVANRVSSAACPTLLSRQRRLSSSKASCPPNGDSNRSRQPAAATKPDLPSSRPAKSRSSTNHKSNSASRNLKAAKDETFANLPSVPSTEHILPQDITLSSFFSLHRPLSLGSAIPPAADMTAFNTIFEPKSKQQKTNGDVIFTLSNAINNIESQQRDSDLGWEIIQESASNSDIKHLDGVPRSRSLEDLVAQLKPFTAPPPPSPVNIEQQQRKVRAAPAPTVSQKHFKTTITVTENKRSDGVTFYTASATPPEPAAIKEAPSSTSTTPFKDRLRNRELNFMEKELEQHRSDISILEGENSKGEMHAISVKRQRKLKMKKHKYKKLMKRTRNLRRRLDRN</sequence>
<dbReference type="Proteomes" id="UP000030672">
    <property type="component" value="Unassembled WGS sequence"/>
</dbReference>
<evidence type="ECO:0000256" key="5">
    <source>
        <dbReference type="SAM" id="MobiDB-lite"/>
    </source>
</evidence>
<evidence type="ECO:0000313" key="7">
    <source>
        <dbReference type="EMBL" id="KEQ58792.1"/>
    </source>
</evidence>
<feature type="domain" description="Ribosomal protein mS38 C-terminal" evidence="6">
    <location>
        <begin position="329"/>
        <end position="362"/>
    </location>
</feature>
<evidence type="ECO:0000313" key="8">
    <source>
        <dbReference type="Proteomes" id="UP000030672"/>
    </source>
</evidence>
<comment type="similarity">
    <text evidence="3">Belongs to the mitochondrion-specific ribosomal protein mS38 family.</text>
</comment>
<dbReference type="SMART" id="SM01155">
    <property type="entry name" value="DUF1713"/>
    <property type="match status" value="1"/>
</dbReference>
<dbReference type="GO" id="GO:0005739">
    <property type="term" value="C:mitochondrion"/>
    <property type="evidence" value="ECO:0007669"/>
    <property type="project" value="UniProtKB-SubCell"/>
</dbReference>
<dbReference type="PANTHER" id="PTHR32035:SF3">
    <property type="entry name" value="SMALL RIBOSOMAL SUBUNIT PROTEIN MS38"/>
    <property type="match status" value="1"/>
</dbReference>
<dbReference type="GeneID" id="63916797"/>
<dbReference type="RefSeq" id="XP_040875815.1">
    <property type="nucleotide sequence ID" value="XM_041023424.1"/>
</dbReference>
<dbReference type="HOGENOM" id="CLU_035429_0_1_1"/>
<dbReference type="PANTHER" id="PTHR32035">
    <property type="entry name" value="AURORA KINASE A-INTERACTING PROTEIN"/>
    <property type="match status" value="1"/>
</dbReference>
<organism evidence="7 8">
    <name type="scientific">Aureobasidium melanogenum (strain CBS 110374)</name>
    <name type="common">Aureobasidium pullulans var. melanogenum</name>
    <dbReference type="NCBI Taxonomy" id="1043003"/>
    <lineage>
        <taxon>Eukaryota</taxon>
        <taxon>Fungi</taxon>
        <taxon>Dikarya</taxon>
        <taxon>Ascomycota</taxon>
        <taxon>Pezizomycotina</taxon>
        <taxon>Dothideomycetes</taxon>
        <taxon>Dothideomycetidae</taxon>
        <taxon>Dothideales</taxon>
        <taxon>Saccotheciaceae</taxon>
        <taxon>Aureobasidium</taxon>
    </lineage>
</organism>
<accession>A0A074VM83</accession>
<feature type="region of interest" description="Disordered" evidence="5">
    <location>
        <begin position="268"/>
        <end position="293"/>
    </location>
</feature>
<dbReference type="Pfam" id="PF08213">
    <property type="entry name" value="COX24_C"/>
    <property type="match status" value="1"/>
</dbReference>
<evidence type="ECO:0000256" key="2">
    <source>
        <dbReference type="ARBA" id="ARBA00023128"/>
    </source>
</evidence>
<evidence type="ECO:0000256" key="1">
    <source>
        <dbReference type="ARBA" id="ARBA00004173"/>
    </source>
</evidence>
<dbReference type="EMBL" id="KL584852">
    <property type="protein sequence ID" value="KEQ58792.1"/>
    <property type="molecule type" value="Genomic_DNA"/>
</dbReference>
<dbReference type="STRING" id="1043003.A0A074VM83"/>
<evidence type="ECO:0000256" key="3">
    <source>
        <dbReference type="ARBA" id="ARBA00035647"/>
    </source>
</evidence>
<gene>
    <name evidence="7" type="ORF">M437DRAFT_58609</name>
</gene>
<feature type="compositionally biased region" description="Polar residues" evidence="5">
    <location>
        <begin position="80"/>
        <end position="93"/>
    </location>
</feature>
<name>A0A074VM83_AURM1</name>
<dbReference type="InterPro" id="IPR013177">
    <property type="entry name" value="Ribosomal_mS38_C"/>
</dbReference>
<feature type="region of interest" description="Disordered" evidence="5">
    <location>
        <begin position="1"/>
        <end position="21"/>
    </location>
</feature>
<dbReference type="AlphaFoldDB" id="A0A074VM83"/>